<reference evidence="1" key="1">
    <citation type="submission" date="2022-03" db="EMBL/GenBank/DDBJ databases">
        <authorList>
            <person name="Alioto T."/>
            <person name="Alioto T."/>
            <person name="Gomez Garrido J."/>
        </authorList>
    </citation>
    <scope>NUCLEOTIDE SEQUENCE</scope>
</reference>
<dbReference type="EMBL" id="OW240924">
    <property type="protein sequence ID" value="CAH2327863.1"/>
    <property type="molecule type" value="Genomic_DNA"/>
</dbReference>
<feature type="non-terminal residue" evidence="1">
    <location>
        <position position="1"/>
    </location>
</feature>
<protein>
    <submittedName>
        <fullName evidence="1">Uncharacterized protein</fullName>
    </submittedName>
</protein>
<evidence type="ECO:0000313" key="2">
    <source>
        <dbReference type="Proteomes" id="UP001295444"/>
    </source>
</evidence>
<evidence type="ECO:0000313" key="1">
    <source>
        <dbReference type="EMBL" id="CAH2327863.1"/>
    </source>
</evidence>
<gene>
    <name evidence="1" type="ORF">PECUL_23A006481</name>
</gene>
<proteinExistence type="predicted"/>
<sequence length="56" mass="6103">HTLLVHQGTTKTPMAPLTISVYLPVQTSTSILNLSRLGVIKSQTQRCSQDSVHLAM</sequence>
<name>A0AAD1TNH1_PELCU</name>
<keyword evidence="2" id="KW-1185">Reference proteome</keyword>
<organism evidence="1 2">
    <name type="scientific">Pelobates cultripes</name>
    <name type="common">Western spadefoot toad</name>
    <dbReference type="NCBI Taxonomy" id="61616"/>
    <lineage>
        <taxon>Eukaryota</taxon>
        <taxon>Metazoa</taxon>
        <taxon>Chordata</taxon>
        <taxon>Craniata</taxon>
        <taxon>Vertebrata</taxon>
        <taxon>Euteleostomi</taxon>
        <taxon>Amphibia</taxon>
        <taxon>Batrachia</taxon>
        <taxon>Anura</taxon>
        <taxon>Pelobatoidea</taxon>
        <taxon>Pelobatidae</taxon>
        <taxon>Pelobates</taxon>
    </lineage>
</organism>
<dbReference type="Proteomes" id="UP001295444">
    <property type="component" value="Chromosome 13"/>
</dbReference>
<feature type="non-terminal residue" evidence="1">
    <location>
        <position position="56"/>
    </location>
</feature>
<accession>A0AAD1TNH1</accession>
<dbReference type="AlphaFoldDB" id="A0AAD1TNH1"/>